<reference evidence="2 3" key="1">
    <citation type="journal article" date="2009" name="Stand. Genomic Sci.">
        <title>Complete genome sequence of Stackebrandtia nassauensis type strain (LLR-40K-21).</title>
        <authorList>
            <person name="Munk C."/>
            <person name="Lapidus A."/>
            <person name="Copeland A."/>
            <person name="Jando M."/>
            <person name="Mayilraj S."/>
            <person name="Glavina Del Rio T."/>
            <person name="Nolan M."/>
            <person name="Chen F."/>
            <person name="Lucas S."/>
            <person name="Tice H."/>
            <person name="Cheng J.F."/>
            <person name="Han C."/>
            <person name="Detter J.C."/>
            <person name="Bruce D."/>
            <person name="Goodwin L."/>
            <person name="Chain P."/>
            <person name="Pitluck S."/>
            <person name="Goker M."/>
            <person name="Ovchinikova G."/>
            <person name="Pati A."/>
            <person name="Ivanova N."/>
            <person name="Mavromatis K."/>
            <person name="Chen A."/>
            <person name="Palaniappan K."/>
            <person name="Land M."/>
            <person name="Hauser L."/>
            <person name="Chang Y.J."/>
            <person name="Jeffries C.D."/>
            <person name="Bristow J."/>
            <person name="Eisen J.A."/>
            <person name="Markowitz V."/>
            <person name="Hugenholtz P."/>
            <person name="Kyrpides N.C."/>
            <person name="Klenk H.P."/>
        </authorList>
    </citation>
    <scope>NUCLEOTIDE SEQUENCE [LARGE SCALE GENOMIC DNA]</scope>
    <source>
        <strain evidence="3">DSM 44728 / CIP 108903 / NRRL B-16338 / NBRC 102104 / LLR-40K-21</strain>
    </source>
</reference>
<dbReference type="InterPro" id="IPR006175">
    <property type="entry name" value="YjgF/YER057c/UK114"/>
</dbReference>
<dbReference type="InterPro" id="IPR035959">
    <property type="entry name" value="RutC-like_sf"/>
</dbReference>
<name>D3PZK4_STANL</name>
<dbReference type="HOGENOM" id="CLU_100715_7_3_11"/>
<sequence>MTDTSPVFSPSRTATGTLVFISGQLPVDVDGTVPPDIAAQTKLVLDNIETKLDEHGLDWTAVVKLTYFLRDIDDLEAVREILRSVLPQPRPAASLVEVSNLVNPHCKLEIDAIAQANAA</sequence>
<evidence type="ECO:0000313" key="2">
    <source>
        <dbReference type="EMBL" id="ADD41678.1"/>
    </source>
</evidence>
<dbReference type="EMBL" id="CP001778">
    <property type="protein sequence ID" value="ADD41678.1"/>
    <property type="molecule type" value="Genomic_DNA"/>
</dbReference>
<gene>
    <name evidence="2" type="ordered locus">Snas_1982</name>
</gene>
<proteinExistence type="inferred from homology"/>
<dbReference type="STRING" id="446470.Snas_1982"/>
<dbReference type="GO" id="GO:0005829">
    <property type="term" value="C:cytosol"/>
    <property type="evidence" value="ECO:0007669"/>
    <property type="project" value="TreeGrafter"/>
</dbReference>
<keyword evidence="3" id="KW-1185">Reference proteome</keyword>
<protein>
    <submittedName>
        <fullName evidence="2">Endoribonuclease L-PSP</fullName>
    </submittedName>
</protein>
<comment type="similarity">
    <text evidence="1">Belongs to the RutC family.</text>
</comment>
<dbReference type="PANTHER" id="PTHR11803:SF58">
    <property type="entry name" value="PROTEIN HMF1-RELATED"/>
    <property type="match status" value="1"/>
</dbReference>
<organism evidence="2 3">
    <name type="scientific">Stackebrandtia nassauensis (strain DSM 44728 / CIP 108903 / NRRL B-16338 / NBRC 102104 / LLR-40K-21)</name>
    <dbReference type="NCBI Taxonomy" id="446470"/>
    <lineage>
        <taxon>Bacteria</taxon>
        <taxon>Bacillati</taxon>
        <taxon>Actinomycetota</taxon>
        <taxon>Actinomycetes</taxon>
        <taxon>Glycomycetales</taxon>
        <taxon>Glycomycetaceae</taxon>
        <taxon>Stackebrandtia</taxon>
    </lineage>
</organism>
<dbReference type="CDD" id="cd00448">
    <property type="entry name" value="YjgF_YER057c_UK114_family"/>
    <property type="match status" value="1"/>
</dbReference>
<dbReference type="RefSeq" id="WP_013017249.1">
    <property type="nucleotide sequence ID" value="NC_013947.1"/>
</dbReference>
<evidence type="ECO:0000256" key="1">
    <source>
        <dbReference type="ARBA" id="ARBA00010552"/>
    </source>
</evidence>
<dbReference type="KEGG" id="sna:Snas_1982"/>
<dbReference type="Proteomes" id="UP000000844">
    <property type="component" value="Chromosome"/>
</dbReference>
<accession>D3PZK4</accession>
<dbReference type="OrthoDB" id="3212792at2"/>
<dbReference type="AlphaFoldDB" id="D3PZK4"/>
<dbReference type="GO" id="GO:0019239">
    <property type="term" value="F:deaminase activity"/>
    <property type="evidence" value="ECO:0007669"/>
    <property type="project" value="TreeGrafter"/>
</dbReference>
<dbReference type="Pfam" id="PF01042">
    <property type="entry name" value="Ribonuc_L-PSP"/>
    <property type="match status" value="1"/>
</dbReference>
<dbReference type="PANTHER" id="PTHR11803">
    <property type="entry name" value="2-IMINOBUTANOATE/2-IMINOPROPANOATE DEAMINASE RIDA"/>
    <property type="match status" value="1"/>
</dbReference>
<dbReference type="eggNOG" id="COG0251">
    <property type="taxonomic scope" value="Bacteria"/>
</dbReference>
<dbReference type="Gene3D" id="3.30.1330.40">
    <property type="entry name" value="RutC-like"/>
    <property type="match status" value="1"/>
</dbReference>
<evidence type="ECO:0000313" key="3">
    <source>
        <dbReference type="Proteomes" id="UP000000844"/>
    </source>
</evidence>
<dbReference type="SUPFAM" id="SSF55298">
    <property type="entry name" value="YjgF-like"/>
    <property type="match status" value="1"/>
</dbReference>